<dbReference type="Gene3D" id="3.30.70.330">
    <property type="match status" value="1"/>
</dbReference>
<feature type="compositionally biased region" description="Polar residues" evidence="5">
    <location>
        <begin position="22"/>
        <end position="35"/>
    </location>
</feature>
<evidence type="ECO:0000313" key="7">
    <source>
        <dbReference type="EMBL" id="KIS71801.1"/>
    </source>
</evidence>
<protein>
    <recommendedName>
        <fullName evidence="6">UPF3 domain-containing protein</fullName>
    </recommendedName>
</protein>
<evidence type="ECO:0000256" key="4">
    <source>
        <dbReference type="ARBA" id="ARBA00023242"/>
    </source>
</evidence>
<dbReference type="GO" id="GO:0003729">
    <property type="term" value="F:mRNA binding"/>
    <property type="evidence" value="ECO:0000318"/>
    <property type="project" value="GO_Central"/>
</dbReference>
<gene>
    <name evidence="7" type="ORF">UMAG_00233</name>
</gene>
<dbReference type="STRING" id="237631.A0A0D1E8Q2"/>
<dbReference type="GO" id="GO:0005737">
    <property type="term" value="C:cytoplasm"/>
    <property type="evidence" value="ECO:0000318"/>
    <property type="project" value="GO_Central"/>
</dbReference>
<dbReference type="eggNOG" id="KOG1295">
    <property type="taxonomic scope" value="Eukaryota"/>
</dbReference>
<dbReference type="GO" id="GO:0000184">
    <property type="term" value="P:nuclear-transcribed mRNA catabolic process, nonsense-mediated decay"/>
    <property type="evidence" value="ECO:0000318"/>
    <property type="project" value="GO_Central"/>
</dbReference>
<feature type="compositionally biased region" description="Basic and acidic residues" evidence="5">
    <location>
        <begin position="396"/>
        <end position="435"/>
    </location>
</feature>
<dbReference type="KEGG" id="uma:UMAG_00233"/>
<keyword evidence="4" id="KW-0539">Nucleus</keyword>
<comment type="similarity">
    <text evidence="2">Belongs to the RENT3 family.</text>
</comment>
<dbReference type="OrthoDB" id="18087at2759"/>
<dbReference type="InterPro" id="IPR035979">
    <property type="entry name" value="RBD_domain_sf"/>
</dbReference>
<dbReference type="PANTHER" id="PTHR13112:SF0">
    <property type="entry name" value="FI21285P1"/>
    <property type="match status" value="1"/>
</dbReference>
<dbReference type="PANTHER" id="PTHR13112">
    <property type="entry name" value="UPF3 REGULATOR OF NONSENSE TRANSCRIPTS-LIKE PROTEIN"/>
    <property type="match status" value="1"/>
</dbReference>
<evidence type="ECO:0000256" key="3">
    <source>
        <dbReference type="ARBA" id="ARBA00023161"/>
    </source>
</evidence>
<evidence type="ECO:0000259" key="6">
    <source>
        <dbReference type="Pfam" id="PF03467"/>
    </source>
</evidence>
<feature type="region of interest" description="Disordered" evidence="5">
    <location>
        <begin position="396"/>
        <end position="559"/>
    </location>
</feature>
<dbReference type="InterPro" id="IPR039722">
    <property type="entry name" value="Upf3"/>
</dbReference>
<evidence type="ECO:0000313" key="8">
    <source>
        <dbReference type="Proteomes" id="UP000000561"/>
    </source>
</evidence>
<dbReference type="Proteomes" id="UP000000561">
    <property type="component" value="Chromosome 1"/>
</dbReference>
<dbReference type="GO" id="GO:0045727">
    <property type="term" value="P:positive regulation of translation"/>
    <property type="evidence" value="ECO:0000318"/>
    <property type="project" value="GO_Central"/>
</dbReference>
<dbReference type="AlphaFoldDB" id="A0A0D1E8Q2"/>
<dbReference type="GO" id="GO:0005730">
    <property type="term" value="C:nucleolus"/>
    <property type="evidence" value="ECO:0000318"/>
    <property type="project" value="GO_Central"/>
</dbReference>
<feature type="compositionally biased region" description="Basic residues" evidence="5">
    <location>
        <begin position="527"/>
        <end position="538"/>
    </location>
</feature>
<proteinExistence type="inferred from homology"/>
<feature type="region of interest" description="Disordered" evidence="5">
    <location>
        <begin position="160"/>
        <end position="198"/>
    </location>
</feature>
<dbReference type="EMBL" id="CM003140">
    <property type="protein sequence ID" value="KIS71801.1"/>
    <property type="molecule type" value="Genomic_DNA"/>
</dbReference>
<dbReference type="VEuPathDB" id="FungiDB:UMAG_00233"/>
<dbReference type="RefSeq" id="XP_011386163.1">
    <property type="nucleotide sequence ID" value="XM_011387861.1"/>
</dbReference>
<dbReference type="GeneID" id="23561596"/>
<comment type="subcellular location">
    <subcellularLocation>
        <location evidence="1">Nucleus</location>
    </subcellularLocation>
</comment>
<feature type="compositionally biased region" description="Low complexity" evidence="5">
    <location>
        <begin position="184"/>
        <end position="198"/>
    </location>
</feature>
<feature type="compositionally biased region" description="Basic and acidic residues" evidence="5">
    <location>
        <begin position="443"/>
        <end position="458"/>
    </location>
</feature>
<keyword evidence="8" id="KW-1185">Reference proteome</keyword>
<dbReference type="CDD" id="cd12455">
    <property type="entry name" value="RRM_like_Smg4_UPF3"/>
    <property type="match status" value="1"/>
</dbReference>
<feature type="compositionally biased region" description="Low complexity" evidence="5">
    <location>
        <begin position="540"/>
        <end position="559"/>
    </location>
</feature>
<dbReference type="InParanoid" id="A0A0D1E8Q2"/>
<dbReference type="InterPro" id="IPR012677">
    <property type="entry name" value="Nucleotide-bd_a/b_plait_sf"/>
</dbReference>
<feature type="compositionally biased region" description="Low complexity" evidence="5">
    <location>
        <begin position="8"/>
        <end position="19"/>
    </location>
</feature>
<accession>A0A0D1E8Q2</accession>
<reference evidence="7 8" key="1">
    <citation type="journal article" date="2006" name="Nature">
        <title>Insights from the genome of the biotrophic fungal plant pathogen Ustilago maydis.</title>
        <authorList>
            <person name="Kamper J."/>
            <person name="Kahmann R."/>
            <person name="Bolker M."/>
            <person name="Ma L.J."/>
            <person name="Brefort T."/>
            <person name="Saville B.J."/>
            <person name="Banuett F."/>
            <person name="Kronstad J.W."/>
            <person name="Gold S.E."/>
            <person name="Muller O."/>
            <person name="Perlin M.H."/>
            <person name="Wosten H.A."/>
            <person name="de Vries R."/>
            <person name="Ruiz-Herrera J."/>
            <person name="Reynaga-Pena C.G."/>
            <person name="Snetselaar K."/>
            <person name="McCann M."/>
            <person name="Perez-Martin J."/>
            <person name="Feldbrugge M."/>
            <person name="Basse C.W."/>
            <person name="Steinberg G."/>
            <person name="Ibeas J.I."/>
            <person name="Holloman W."/>
            <person name="Guzman P."/>
            <person name="Farman M."/>
            <person name="Stajich J.E."/>
            <person name="Sentandreu R."/>
            <person name="Gonzalez-Prieto J.M."/>
            <person name="Kennell J.C."/>
            <person name="Molina L."/>
            <person name="Schirawski J."/>
            <person name="Mendoza-Mendoza A."/>
            <person name="Greilinger D."/>
            <person name="Munch K."/>
            <person name="Rossel N."/>
            <person name="Scherer M."/>
            <person name="Vranes M."/>
            <person name="Ladendorf O."/>
            <person name="Vincon V."/>
            <person name="Fuchs U."/>
            <person name="Sandrock B."/>
            <person name="Meng S."/>
            <person name="Ho E.C."/>
            <person name="Cahill M.J."/>
            <person name="Boyce K.J."/>
            <person name="Klose J."/>
            <person name="Klosterman S.J."/>
            <person name="Deelstra H.J."/>
            <person name="Ortiz-Castellanos L."/>
            <person name="Li W."/>
            <person name="Sanchez-Alonso P."/>
            <person name="Schreier P.H."/>
            <person name="Hauser-Hahn I."/>
            <person name="Vaupel M."/>
            <person name="Koopmann E."/>
            <person name="Friedrich G."/>
            <person name="Voss H."/>
            <person name="Schluter T."/>
            <person name="Margolis J."/>
            <person name="Platt D."/>
            <person name="Swimmer C."/>
            <person name="Gnirke A."/>
            <person name="Chen F."/>
            <person name="Vysotskaia V."/>
            <person name="Mannhaupt G."/>
            <person name="Guldener U."/>
            <person name="Munsterkotter M."/>
            <person name="Haase D."/>
            <person name="Oesterheld M."/>
            <person name="Mewes H.W."/>
            <person name="Mauceli E.W."/>
            <person name="DeCaprio D."/>
            <person name="Wade C.M."/>
            <person name="Butler J."/>
            <person name="Young S."/>
            <person name="Jaffe D.B."/>
            <person name="Calvo S."/>
            <person name="Nusbaum C."/>
            <person name="Galagan J."/>
            <person name="Birren B.W."/>
        </authorList>
    </citation>
    <scope>NUCLEOTIDE SEQUENCE [LARGE SCALE GENOMIC DNA]</scope>
    <source>
        <strain evidence="8">DSM 14603 / FGSC 9021 / UM521</strain>
    </source>
</reference>
<dbReference type="OMA" id="WKAVSPW"/>
<organism evidence="7 8">
    <name type="scientific">Mycosarcoma maydis</name>
    <name type="common">Corn smut fungus</name>
    <name type="synonym">Ustilago maydis</name>
    <dbReference type="NCBI Taxonomy" id="5270"/>
    <lineage>
        <taxon>Eukaryota</taxon>
        <taxon>Fungi</taxon>
        <taxon>Dikarya</taxon>
        <taxon>Basidiomycota</taxon>
        <taxon>Ustilaginomycotina</taxon>
        <taxon>Ustilaginomycetes</taxon>
        <taxon>Ustilaginales</taxon>
        <taxon>Ustilaginaceae</taxon>
        <taxon>Mycosarcoma</taxon>
    </lineage>
</organism>
<feature type="compositionally biased region" description="Polar residues" evidence="5">
    <location>
        <begin position="115"/>
        <end position="124"/>
    </location>
</feature>
<evidence type="ECO:0000256" key="1">
    <source>
        <dbReference type="ARBA" id="ARBA00004123"/>
    </source>
</evidence>
<feature type="domain" description="UPF3" evidence="6">
    <location>
        <begin position="125"/>
        <end position="351"/>
    </location>
</feature>
<dbReference type="InterPro" id="IPR005120">
    <property type="entry name" value="UPF3_dom"/>
</dbReference>
<dbReference type="Pfam" id="PF03467">
    <property type="entry name" value="Smg4_UPF3"/>
    <property type="match status" value="1"/>
</dbReference>
<dbReference type="SUPFAM" id="SSF54928">
    <property type="entry name" value="RNA-binding domain, RBD"/>
    <property type="match status" value="1"/>
</dbReference>
<evidence type="ECO:0000256" key="5">
    <source>
        <dbReference type="SAM" id="MobiDB-lite"/>
    </source>
</evidence>
<name>A0A0D1E8Q2_MYCMD</name>
<feature type="region of interest" description="Disordered" evidence="5">
    <location>
        <begin position="1"/>
        <end position="127"/>
    </location>
</feature>
<keyword evidence="3" id="KW-0866">Nonsense-mediated mRNA decay</keyword>
<evidence type="ECO:0000256" key="2">
    <source>
        <dbReference type="ARBA" id="ARBA00005991"/>
    </source>
</evidence>
<feature type="compositionally biased region" description="Low complexity" evidence="5">
    <location>
        <begin position="50"/>
        <end position="66"/>
    </location>
</feature>
<sequence length="559" mass="59801">MSQSQRGSPAIADASASASKVKAQQTHKAQQNDRALSNRAKAQQNKERAAAQARARNAPNVAAAAQDKSGPVASTTQGRRSKPPTLAPPSQAGAKQSTKQATKEAPKAKAKVQPPRQTKATPQFKSKVVIRRLPPNLPAHVFWKAVSPWIRDSADCQALTTTAQTSSAPAQPGAETSEAHTSDSRSAATSSASTSPTPTVDYKQFVAGKLKTDTNKQNKHARAYVRFLDAQMLVQFYKAFDGHIFRDSRGNESIAIVEFAPYQKVVVSTPRTGTRGGPRAAKLDAQQGTIDKDADYQCFLERLSKADDQVQRSEGELLASLLDSKGKEKETEARRLAGKVTPLLLHLREQKMAQSDASTRYADKMQKAADKPTIVTAARSAGVGVTGGPSVAAVGAEDKVRAKTSTKDKKDTKDKLDKKDTKDTKDKRDKKDKAKAVAPASEEQAKLQEAEKDKSSRKETRKKRTGKRAVDADGAATPSRAQAAHVATRKAATCKTATKNRDTSASTSAHVAEPLAHVDTAKPNTRPPRRKAPPKNTHKSSTGPPSSPAAASSSKLHIL</sequence>
<feature type="compositionally biased region" description="Low complexity" evidence="5">
    <location>
        <begin position="160"/>
        <end position="172"/>
    </location>
</feature>